<evidence type="ECO:0000313" key="5">
    <source>
        <dbReference type="EMBL" id="QNO17291.1"/>
    </source>
</evidence>
<feature type="domain" description="Carbohydrate kinase PfkB" evidence="4">
    <location>
        <begin position="1"/>
        <end position="312"/>
    </location>
</feature>
<accession>A0A7G9WF29</accession>
<dbReference type="AlphaFoldDB" id="A0A7G9WF29"/>
<evidence type="ECO:0000256" key="3">
    <source>
        <dbReference type="ARBA" id="ARBA00022777"/>
    </source>
</evidence>
<dbReference type="InterPro" id="IPR029056">
    <property type="entry name" value="Ribokinase-like"/>
</dbReference>
<dbReference type="GO" id="GO:0016301">
    <property type="term" value="F:kinase activity"/>
    <property type="evidence" value="ECO:0007669"/>
    <property type="project" value="UniProtKB-KW"/>
</dbReference>
<name>A0A7G9WF29_9FIRM</name>
<dbReference type="EMBL" id="CP060696">
    <property type="protein sequence ID" value="QNO17291.1"/>
    <property type="molecule type" value="Genomic_DNA"/>
</dbReference>
<evidence type="ECO:0000313" key="6">
    <source>
        <dbReference type="Proteomes" id="UP000516046"/>
    </source>
</evidence>
<dbReference type="Gene3D" id="3.40.1190.20">
    <property type="match status" value="1"/>
</dbReference>
<organism evidence="5 6">
    <name type="scientific">Caproicibacterium amylolyticum</name>
    <dbReference type="NCBI Taxonomy" id="2766537"/>
    <lineage>
        <taxon>Bacteria</taxon>
        <taxon>Bacillati</taxon>
        <taxon>Bacillota</taxon>
        <taxon>Clostridia</taxon>
        <taxon>Eubacteriales</taxon>
        <taxon>Oscillospiraceae</taxon>
        <taxon>Caproicibacterium</taxon>
    </lineage>
</organism>
<keyword evidence="6" id="KW-1185">Reference proteome</keyword>
<dbReference type="PANTHER" id="PTHR43320">
    <property type="entry name" value="SUGAR KINASE"/>
    <property type="match status" value="1"/>
</dbReference>
<gene>
    <name evidence="5" type="ORF">H6X83_10075</name>
</gene>
<protein>
    <submittedName>
        <fullName evidence="5">Sugar kinase</fullName>
    </submittedName>
</protein>
<dbReference type="InterPro" id="IPR052700">
    <property type="entry name" value="Carb_kinase_PfkB-like"/>
</dbReference>
<evidence type="ECO:0000256" key="1">
    <source>
        <dbReference type="ARBA" id="ARBA00010688"/>
    </source>
</evidence>
<reference evidence="5 6" key="1">
    <citation type="submission" date="2020-08" db="EMBL/GenBank/DDBJ databases">
        <authorList>
            <person name="Ren C."/>
            <person name="Gu Y."/>
            <person name="Xu Y."/>
        </authorList>
    </citation>
    <scope>NUCLEOTIDE SEQUENCE [LARGE SCALE GENOMIC DNA]</scope>
    <source>
        <strain evidence="5 6">LBM18003</strain>
    </source>
</reference>
<proteinExistence type="inferred from homology"/>
<dbReference type="Pfam" id="PF00294">
    <property type="entry name" value="PfkB"/>
    <property type="match status" value="1"/>
</dbReference>
<dbReference type="CDD" id="cd01166">
    <property type="entry name" value="KdgK"/>
    <property type="match status" value="1"/>
</dbReference>
<dbReference type="KEGG" id="caml:H6X83_10075"/>
<dbReference type="PANTHER" id="PTHR43320:SF2">
    <property type="entry name" value="2-DEHYDRO-3-DEOXYGLUCONOKINASE_2-DEHYDRO-3-DEOXYGALACTONOKINASE"/>
    <property type="match status" value="1"/>
</dbReference>
<dbReference type="SUPFAM" id="SSF53613">
    <property type="entry name" value="Ribokinase-like"/>
    <property type="match status" value="1"/>
</dbReference>
<sequence length="341" mass="37236">MNQVLTFGEMLMRLKTPGYSRILQADSFEAAFGGAEMNVAVSLAQFGDAVGCVTKLPQNPLGDAARNTLRRYGVDTSRVLRGGPRLGIYFFEKGTDIRPTNVVYDRAGSAFATAQRSEFDWPALLEGVRCFYFSGITAAVSPELTGALEDALACCKKRKIPVVCDLNYRGKMWTAQQAQPVMDRLMQYVTVCLANDEDFEASLGIRAFDGDMSRGIEQKEQFCEGMREITKRYPSCTTVASVLRNIHSVEDSEWMGILLQNGTFTETAVRKIHVMEGVGGGDAFGAGLMHGLLHEKKPQEVIDFALAASVLKLMIGGDLNLSTEAEVEAVMKKGAGAKLSR</sequence>
<dbReference type="InterPro" id="IPR011611">
    <property type="entry name" value="PfkB_dom"/>
</dbReference>
<evidence type="ECO:0000256" key="2">
    <source>
        <dbReference type="ARBA" id="ARBA00022679"/>
    </source>
</evidence>
<comment type="similarity">
    <text evidence="1">Belongs to the carbohydrate kinase PfkB family.</text>
</comment>
<dbReference type="Proteomes" id="UP000516046">
    <property type="component" value="Chromosome"/>
</dbReference>
<keyword evidence="2" id="KW-0808">Transferase</keyword>
<keyword evidence="3 5" id="KW-0418">Kinase</keyword>
<dbReference type="RefSeq" id="WP_212506359.1">
    <property type="nucleotide sequence ID" value="NZ_CP060696.1"/>
</dbReference>
<evidence type="ECO:0000259" key="4">
    <source>
        <dbReference type="Pfam" id="PF00294"/>
    </source>
</evidence>